<dbReference type="Pfam" id="PF07927">
    <property type="entry name" value="HicA_toxin"/>
    <property type="match status" value="1"/>
</dbReference>
<sequence length="102" mass="11548">MSHHHGALIRTIFHDPVSGNIHWREVESLLHHLGAEVETLSGNRIRFRIKQVEAVLHRPHRGNVLDRNAVRSLRGYLASAGVTPSLYEQRGEESDQKRDGGN</sequence>
<dbReference type="RefSeq" id="WP_310054255.1">
    <property type="nucleotide sequence ID" value="NZ_JAVDVW010000002.1"/>
</dbReference>
<evidence type="ECO:0000313" key="1">
    <source>
        <dbReference type="EMBL" id="MDR7099821.1"/>
    </source>
</evidence>
<keyword evidence="2" id="KW-1185">Reference proteome</keyword>
<proteinExistence type="predicted"/>
<gene>
    <name evidence="1" type="ORF">J2X04_002202</name>
</gene>
<protein>
    <recommendedName>
        <fullName evidence="3">Type II toxin-antitoxin system HicA family toxin</fullName>
    </recommendedName>
</protein>
<dbReference type="Proteomes" id="UP001267878">
    <property type="component" value="Unassembled WGS sequence"/>
</dbReference>
<dbReference type="InterPro" id="IPR012933">
    <property type="entry name" value="HicA_mRNA_interferase"/>
</dbReference>
<dbReference type="EMBL" id="JAVDVW010000002">
    <property type="protein sequence ID" value="MDR7099821.1"/>
    <property type="molecule type" value="Genomic_DNA"/>
</dbReference>
<name>A0ABU1VQQ7_9GAMM</name>
<reference evidence="1 2" key="1">
    <citation type="submission" date="2023-07" db="EMBL/GenBank/DDBJ databases">
        <title>Sorghum-associated microbial communities from plants grown in Nebraska, USA.</title>
        <authorList>
            <person name="Schachtman D."/>
        </authorList>
    </citation>
    <scope>NUCLEOTIDE SEQUENCE [LARGE SCALE GENOMIC DNA]</scope>
    <source>
        <strain evidence="1 2">BE187</strain>
    </source>
</reference>
<evidence type="ECO:0008006" key="3">
    <source>
        <dbReference type="Google" id="ProtNLM"/>
    </source>
</evidence>
<comment type="caution">
    <text evidence="1">The sequence shown here is derived from an EMBL/GenBank/DDBJ whole genome shotgun (WGS) entry which is preliminary data.</text>
</comment>
<accession>A0ABU1VQQ7</accession>
<organism evidence="1 2">
    <name type="scientific">Agrilutibacter niabensis</name>
    <dbReference type="NCBI Taxonomy" id="380628"/>
    <lineage>
        <taxon>Bacteria</taxon>
        <taxon>Pseudomonadati</taxon>
        <taxon>Pseudomonadota</taxon>
        <taxon>Gammaproteobacteria</taxon>
        <taxon>Lysobacterales</taxon>
        <taxon>Lysobacteraceae</taxon>
        <taxon>Agrilutibacter</taxon>
    </lineage>
</organism>
<evidence type="ECO:0000313" key="2">
    <source>
        <dbReference type="Proteomes" id="UP001267878"/>
    </source>
</evidence>